<dbReference type="RefSeq" id="WP_099580074.1">
    <property type="nucleotide sequence ID" value="NZ_MJBI02000001.1"/>
</dbReference>
<dbReference type="EMBL" id="MJBI02000001">
    <property type="protein sequence ID" value="RAI82318.1"/>
    <property type="molecule type" value="Genomic_DNA"/>
</dbReference>
<accession>A0A2G5NRC5</accession>
<protein>
    <submittedName>
        <fullName evidence="1">Uncharacterized protein</fullName>
    </submittedName>
</protein>
<sequence length="120" mass="14477">MGLDMYIYLKDKSTEEMIEFSYFRKFNALHGYFDIKYNLDNPCSIEIAEDDLTNLMFKVNAIRMNANVAPKALPVYYGPFFGSYDYGYIYFEYIDQLYKDLKRLLQVDRKKYDIFYQADY</sequence>
<evidence type="ECO:0000313" key="2">
    <source>
        <dbReference type="Proteomes" id="UP000229523"/>
    </source>
</evidence>
<dbReference type="Proteomes" id="UP000229523">
    <property type="component" value="Unassembled WGS sequence"/>
</dbReference>
<evidence type="ECO:0000313" key="1">
    <source>
        <dbReference type="EMBL" id="RAI82318.1"/>
    </source>
</evidence>
<name>A0A2G5NRC5_9STAP</name>
<proteinExistence type="predicted"/>
<comment type="caution">
    <text evidence="1">The sequence shown here is derived from an EMBL/GenBank/DDBJ whole genome shotgun (WGS) entry which is preliminary data.</text>
</comment>
<reference evidence="1 2" key="1">
    <citation type="journal article" date="2018" name="Front. Microbiol.">
        <title>Description and Comparative Genomics of Macrococcus caseolyticus subsp. hominis subsp. nov., Macrococcus goetzii sp. nov., Macrococcus epidermidis sp. nov., and Macrococcus bohemicus sp. nov., Novel Macrococci From Human Clinical Material With Virulence Potential and Suspected Uptake of Foreign DNA by Natural Transformation.</title>
        <authorList>
            <person name="Maslanova I."/>
            <person name="Wertheimer Z."/>
            <person name="Sedlacek I."/>
            <person name="Svec P."/>
            <person name="Indrakova A."/>
            <person name="Kovarovic V."/>
            <person name="Schumann P."/>
            <person name="Sproer C."/>
            <person name="Kralova S."/>
            <person name="Sedo O."/>
            <person name="Kristofova L."/>
            <person name="Vrbovska V."/>
            <person name="Fuzik T."/>
            <person name="Petras P."/>
            <person name="Zdrahal Z."/>
            <person name="Ruzickova V."/>
            <person name="Doskar J."/>
            <person name="Pantucek R."/>
        </authorList>
    </citation>
    <scope>NUCLEOTIDE SEQUENCE [LARGE SCALE GENOMIC DNA]</scope>
    <source>
        <strain evidence="1 2">CCM 4927</strain>
    </source>
</reference>
<keyword evidence="2" id="KW-1185">Reference proteome</keyword>
<gene>
    <name evidence="1" type="ORF">BFS35_001135</name>
</gene>
<dbReference type="AlphaFoldDB" id="A0A2G5NRC5"/>
<organism evidence="1 2">
    <name type="scientific">Macrococcoides goetzii</name>
    <dbReference type="NCBI Taxonomy" id="1891097"/>
    <lineage>
        <taxon>Bacteria</taxon>
        <taxon>Bacillati</taxon>
        <taxon>Bacillota</taxon>
        <taxon>Bacilli</taxon>
        <taxon>Bacillales</taxon>
        <taxon>Staphylococcaceae</taxon>
        <taxon>Macrococcoides</taxon>
    </lineage>
</organism>